<protein>
    <recommendedName>
        <fullName evidence="4">DUF2735 domain-containing protein</fullName>
    </recommendedName>
</protein>
<feature type="region of interest" description="Disordered" evidence="1">
    <location>
        <begin position="1"/>
        <end position="44"/>
    </location>
</feature>
<proteinExistence type="predicted"/>
<name>A0A917MKB4_9HYPH</name>
<evidence type="ECO:0000256" key="1">
    <source>
        <dbReference type="SAM" id="MobiDB-lite"/>
    </source>
</evidence>
<sequence length="65" mass="7087">MHMSANRTRQTATILPFTGRARLGRLDGRKHAERAPASPAAPAMTFGAGWYHDAAIREADPDRKG</sequence>
<evidence type="ECO:0000313" key="2">
    <source>
        <dbReference type="EMBL" id="GGH22810.1"/>
    </source>
</evidence>
<keyword evidence="3" id="KW-1185">Reference proteome</keyword>
<reference evidence="2" key="1">
    <citation type="journal article" date="2014" name="Int. J. Syst. Evol. Microbiol.">
        <title>Complete genome sequence of Corynebacterium casei LMG S-19264T (=DSM 44701T), isolated from a smear-ripened cheese.</title>
        <authorList>
            <consortium name="US DOE Joint Genome Institute (JGI-PGF)"/>
            <person name="Walter F."/>
            <person name="Albersmeier A."/>
            <person name="Kalinowski J."/>
            <person name="Ruckert C."/>
        </authorList>
    </citation>
    <scope>NUCLEOTIDE SEQUENCE</scope>
    <source>
        <strain evidence="2">CGMCC 1.12214</strain>
    </source>
</reference>
<organism evidence="2 3">
    <name type="scientific">Alsobacter metallidurans</name>
    <dbReference type="NCBI Taxonomy" id="340221"/>
    <lineage>
        <taxon>Bacteria</taxon>
        <taxon>Pseudomonadati</taxon>
        <taxon>Pseudomonadota</taxon>
        <taxon>Alphaproteobacteria</taxon>
        <taxon>Hyphomicrobiales</taxon>
        <taxon>Alsobacteraceae</taxon>
        <taxon>Alsobacter</taxon>
    </lineage>
</organism>
<feature type="compositionally biased region" description="Polar residues" evidence="1">
    <location>
        <begin position="1"/>
        <end position="13"/>
    </location>
</feature>
<evidence type="ECO:0008006" key="4">
    <source>
        <dbReference type="Google" id="ProtNLM"/>
    </source>
</evidence>
<reference evidence="2" key="2">
    <citation type="submission" date="2020-09" db="EMBL/GenBank/DDBJ databases">
        <authorList>
            <person name="Sun Q."/>
            <person name="Zhou Y."/>
        </authorList>
    </citation>
    <scope>NUCLEOTIDE SEQUENCE</scope>
    <source>
        <strain evidence="2">CGMCC 1.12214</strain>
    </source>
</reference>
<gene>
    <name evidence="2" type="ORF">GCM10007036_28120</name>
</gene>
<dbReference type="AlphaFoldDB" id="A0A917MKB4"/>
<accession>A0A917MKB4</accession>
<evidence type="ECO:0000313" key="3">
    <source>
        <dbReference type="Proteomes" id="UP000603912"/>
    </source>
</evidence>
<feature type="compositionally biased region" description="Basic and acidic residues" evidence="1">
    <location>
        <begin position="24"/>
        <end position="34"/>
    </location>
</feature>
<dbReference type="EMBL" id="BMES01000002">
    <property type="protein sequence ID" value="GGH22810.1"/>
    <property type="molecule type" value="Genomic_DNA"/>
</dbReference>
<dbReference type="Pfam" id="PF10931">
    <property type="entry name" value="DUF2735"/>
    <property type="match status" value="1"/>
</dbReference>
<comment type="caution">
    <text evidence="2">The sequence shown here is derived from an EMBL/GenBank/DDBJ whole genome shotgun (WGS) entry which is preliminary data.</text>
</comment>
<dbReference type="RefSeq" id="WP_371875792.1">
    <property type="nucleotide sequence ID" value="NZ_BMES01000002.1"/>
</dbReference>
<dbReference type="Proteomes" id="UP000603912">
    <property type="component" value="Unassembled WGS sequence"/>
</dbReference>
<dbReference type="InterPro" id="IPR021232">
    <property type="entry name" value="DUF2735"/>
</dbReference>